<organism evidence="1 2">
    <name type="scientific">Steroidobacter flavus</name>
    <dbReference type="NCBI Taxonomy" id="1842136"/>
    <lineage>
        <taxon>Bacteria</taxon>
        <taxon>Pseudomonadati</taxon>
        <taxon>Pseudomonadota</taxon>
        <taxon>Gammaproteobacteria</taxon>
        <taxon>Steroidobacterales</taxon>
        <taxon>Steroidobacteraceae</taxon>
        <taxon>Steroidobacter</taxon>
    </lineage>
</organism>
<sequence length="256" mass="30390">MRKDMYKVIVERPRHWKGGDSRAARRRDDHDGPTHLGMRVGYGYRSLNENLAPLRRYLLAQVGRPWDKVFSEICAGIDRRNTVQQHIHQHIEDFIATRVAIRDEELIDLSSPFRHAAEISQPLYVDPRTGLIRINKKYRRGYRGYYAERKAQEQAEMAACRRVLDERTLLLRLEELWFEVKLAELPASQEVLTLVKGRRRIKVIVERRYDAVFRRETSRAHTDWDERKRLYGARDLYAVSKRQLSTRELKAHGLRE</sequence>
<evidence type="ECO:0000313" key="1">
    <source>
        <dbReference type="EMBL" id="MFC4311765.1"/>
    </source>
</evidence>
<comment type="caution">
    <text evidence="1">The sequence shown here is derived from an EMBL/GenBank/DDBJ whole genome shotgun (WGS) entry which is preliminary data.</text>
</comment>
<reference evidence="2" key="1">
    <citation type="journal article" date="2019" name="Int. J. Syst. Evol. Microbiol.">
        <title>The Global Catalogue of Microorganisms (GCM) 10K type strain sequencing project: providing services to taxonomists for standard genome sequencing and annotation.</title>
        <authorList>
            <consortium name="The Broad Institute Genomics Platform"/>
            <consortium name="The Broad Institute Genome Sequencing Center for Infectious Disease"/>
            <person name="Wu L."/>
            <person name="Ma J."/>
        </authorList>
    </citation>
    <scope>NUCLEOTIDE SEQUENCE [LARGE SCALE GENOMIC DNA]</scope>
    <source>
        <strain evidence="2">CGMCC 1.10759</strain>
    </source>
</reference>
<keyword evidence="2" id="KW-1185">Reference proteome</keyword>
<protein>
    <submittedName>
        <fullName evidence="1">Uncharacterized protein</fullName>
    </submittedName>
</protein>
<evidence type="ECO:0000313" key="2">
    <source>
        <dbReference type="Proteomes" id="UP001595904"/>
    </source>
</evidence>
<accession>A0ABV8SX76</accession>
<dbReference type="EMBL" id="JBHSDU010000010">
    <property type="protein sequence ID" value="MFC4311765.1"/>
    <property type="molecule type" value="Genomic_DNA"/>
</dbReference>
<dbReference type="Proteomes" id="UP001595904">
    <property type="component" value="Unassembled WGS sequence"/>
</dbReference>
<proteinExistence type="predicted"/>
<dbReference type="RefSeq" id="WP_380600594.1">
    <property type="nucleotide sequence ID" value="NZ_JBHSDU010000010.1"/>
</dbReference>
<name>A0ABV8SX76_9GAMM</name>
<gene>
    <name evidence="1" type="ORF">ACFPN2_21960</name>
</gene>